<evidence type="ECO:0000313" key="9">
    <source>
        <dbReference type="Proteomes" id="UP000076078"/>
    </source>
</evidence>
<accession>A0A151ZEN3</accession>
<evidence type="ECO:0000256" key="4">
    <source>
        <dbReference type="ARBA" id="ARBA00022980"/>
    </source>
</evidence>
<keyword evidence="9" id="KW-1185">Reference proteome</keyword>
<keyword evidence="3" id="KW-0809">Transit peptide</keyword>
<dbReference type="OrthoDB" id="274828at2759"/>
<evidence type="ECO:0000256" key="2">
    <source>
        <dbReference type="ARBA" id="ARBA00009863"/>
    </source>
</evidence>
<dbReference type="GO" id="GO:0003735">
    <property type="term" value="F:structural constituent of ribosome"/>
    <property type="evidence" value="ECO:0007669"/>
    <property type="project" value="TreeGrafter"/>
</dbReference>
<dbReference type="PANTHER" id="PTHR12810">
    <property type="entry name" value="MITOCHONDRIAL 28S RIBOSOMAL PROTEIN S29"/>
    <property type="match status" value="1"/>
</dbReference>
<dbReference type="PANTHER" id="PTHR12810:SF0">
    <property type="entry name" value="SMALL RIBOSOMAL SUBUNIT PROTEIN MS29"/>
    <property type="match status" value="1"/>
</dbReference>
<evidence type="ECO:0000256" key="3">
    <source>
        <dbReference type="ARBA" id="ARBA00022946"/>
    </source>
</evidence>
<organism evidence="8 9">
    <name type="scientific">Tieghemostelium lacteum</name>
    <name type="common">Slime mold</name>
    <name type="synonym">Dictyostelium lacteum</name>
    <dbReference type="NCBI Taxonomy" id="361077"/>
    <lineage>
        <taxon>Eukaryota</taxon>
        <taxon>Amoebozoa</taxon>
        <taxon>Evosea</taxon>
        <taxon>Eumycetozoa</taxon>
        <taxon>Dictyostelia</taxon>
        <taxon>Dictyosteliales</taxon>
        <taxon>Raperosteliaceae</taxon>
        <taxon>Tieghemostelium</taxon>
    </lineage>
</organism>
<evidence type="ECO:0000256" key="6">
    <source>
        <dbReference type="ARBA" id="ARBA00023274"/>
    </source>
</evidence>
<dbReference type="SUPFAM" id="SSF52540">
    <property type="entry name" value="P-loop containing nucleoside triphosphate hydrolases"/>
    <property type="match status" value="1"/>
</dbReference>
<dbReference type="EMBL" id="LODT01000029">
    <property type="protein sequence ID" value="KYQ92379.1"/>
    <property type="molecule type" value="Genomic_DNA"/>
</dbReference>
<dbReference type="InterPro" id="IPR027417">
    <property type="entry name" value="P-loop_NTPase"/>
</dbReference>
<dbReference type="Proteomes" id="UP000076078">
    <property type="component" value="Unassembled WGS sequence"/>
</dbReference>
<name>A0A151ZEN3_TIELA</name>
<evidence type="ECO:0000313" key="8">
    <source>
        <dbReference type="EMBL" id="KYQ92379.1"/>
    </source>
</evidence>
<comment type="subcellular location">
    <subcellularLocation>
        <location evidence="1">Mitochondrion</location>
    </subcellularLocation>
</comment>
<reference evidence="8 9" key="1">
    <citation type="submission" date="2015-12" db="EMBL/GenBank/DDBJ databases">
        <title>Dictyostelia acquired genes for synthesis and detection of signals that induce cell-type specialization by lateral gene transfer from prokaryotes.</title>
        <authorList>
            <person name="Gloeckner G."/>
            <person name="Schaap P."/>
        </authorList>
    </citation>
    <scope>NUCLEOTIDE SEQUENCE [LARGE SCALE GENOMIC DNA]</scope>
    <source>
        <strain evidence="8 9">TK</strain>
    </source>
</reference>
<dbReference type="FunCoup" id="A0A151ZEN3">
    <property type="interactions" value="287"/>
</dbReference>
<sequence length="396" mass="46274">MFLNRLFKNNISIQNGLMKSFQYSNSRYITNGYLYSNNHKHRNFSTSTTPEQTTTTTEQRKKELNIPYQFLTLTKEQWDSSLGKNTVISKSLADQFTLVNKDRTTLLRKPTFECIDWLQSQKERSFVKESPLDYFRILDGSKGTGKSVALSQVVFWATQQNWLVLYISSANHFINNGSLTKFEQQPLLFQQNDMAYPFLNDFLSLNQDKLKEISLKTKFKIKGIKFESSPEFTLYDLLSKNHFDSSSEIFYHFKRELNAVTEFPVLVAIDGYNYFLRASDYGDMFDPSSQFRTLPVDRLLIPSQFKDIKNHSLTNGVVVACTSDEVQKEMIPYEIPEKGHFISVERFSLYECRLFISYLLESGFLTKSPPQESIQYLWQMASGNPRELWKLLRIYN</sequence>
<protein>
    <recommendedName>
        <fullName evidence="7">Small ribosomal subunit protein mS29</fullName>
    </recommendedName>
</protein>
<evidence type="ECO:0000256" key="5">
    <source>
        <dbReference type="ARBA" id="ARBA00023128"/>
    </source>
</evidence>
<dbReference type="AlphaFoldDB" id="A0A151ZEN3"/>
<dbReference type="OMA" id="NEAPYVM"/>
<evidence type="ECO:0000256" key="1">
    <source>
        <dbReference type="ARBA" id="ARBA00004173"/>
    </source>
</evidence>
<proteinExistence type="inferred from homology"/>
<dbReference type="Pfam" id="PF10236">
    <property type="entry name" value="DAP3"/>
    <property type="match status" value="1"/>
</dbReference>
<evidence type="ECO:0000256" key="7">
    <source>
        <dbReference type="ARBA" id="ARBA00035140"/>
    </source>
</evidence>
<dbReference type="STRING" id="361077.A0A151ZEN3"/>
<comment type="caution">
    <text evidence="8">The sequence shown here is derived from an EMBL/GenBank/DDBJ whole genome shotgun (WGS) entry which is preliminary data.</text>
</comment>
<keyword evidence="5" id="KW-0496">Mitochondrion</keyword>
<keyword evidence="4" id="KW-0689">Ribosomal protein</keyword>
<dbReference type="InterPro" id="IPR019368">
    <property type="entry name" value="Ribosomal_mS29"/>
</dbReference>
<keyword evidence="6" id="KW-0687">Ribonucleoprotein</keyword>
<dbReference type="GO" id="GO:0005763">
    <property type="term" value="C:mitochondrial small ribosomal subunit"/>
    <property type="evidence" value="ECO:0007669"/>
    <property type="project" value="TreeGrafter"/>
</dbReference>
<comment type="similarity">
    <text evidence="2">Belongs to the mitochondrion-specific ribosomal protein mS29 family.</text>
</comment>
<dbReference type="InParanoid" id="A0A151ZEN3"/>
<gene>
    <name evidence="8" type="ORF">DLAC_06347</name>
</gene>